<gene>
    <name evidence="1" type="ORF">EM808_19640</name>
</gene>
<evidence type="ECO:0000313" key="2">
    <source>
        <dbReference type="Proteomes" id="UP000288024"/>
    </source>
</evidence>
<accession>A0A437K7C4</accession>
<dbReference type="EMBL" id="RZTZ01000009">
    <property type="protein sequence ID" value="RVT59509.1"/>
    <property type="molecule type" value="Genomic_DNA"/>
</dbReference>
<dbReference type="RefSeq" id="WP_127739914.1">
    <property type="nucleotide sequence ID" value="NZ_CAJCKN010000005.1"/>
</dbReference>
<name>A0A437K7C4_9BACI</name>
<sequence>MYKLTCFVPMEPNELENALKGLRFTKKKNDLEWNMDGSTFRIEPFQNQSRELLKGYRVYFNGDISGGYHLFNLSIGCLGAQVTNIDCILDYPFKTSQDWINELMKRPSCKMIDARGLFVLGDIFLTVVNDSLIIQKRIRKNQKLKLKETLKQIDFIREDLSPKEFDLFSFGEEVIA</sequence>
<evidence type="ECO:0000313" key="1">
    <source>
        <dbReference type="EMBL" id="RVT59509.1"/>
    </source>
</evidence>
<reference evidence="1 2" key="1">
    <citation type="submission" date="2019-01" db="EMBL/GenBank/DDBJ databases">
        <title>Bacillus sp. M5HDSG1-1, whole genome shotgun sequence.</title>
        <authorList>
            <person name="Tuo L."/>
        </authorList>
    </citation>
    <scope>NUCLEOTIDE SEQUENCE [LARGE SCALE GENOMIC DNA]</scope>
    <source>
        <strain evidence="1 2">M5HDSG1-1</strain>
    </source>
</reference>
<proteinExistence type="predicted"/>
<keyword evidence="2" id="KW-1185">Reference proteome</keyword>
<protein>
    <submittedName>
        <fullName evidence="1">Uncharacterized protein</fullName>
    </submittedName>
</protein>
<dbReference type="AlphaFoldDB" id="A0A437K7C4"/>
<dbReference type="GeneID" id="87619112"/>
<dbReference type="Proteomes" id="UP000288024">
    <property type="component" value="Unassembled WGS sequence"/>
</dbReference>
<organism evidence="1 2">
    <name type="scientific">Niallia taxi</name>
    <dbReference type="NCBI Taxonomy" id="2499688"/>
    <lineage>
        <taxon>Bacteria</taxon>
        <taxon>Bacillati</taxon>
        <taxon>Bacillota</taxon>
        <taxon>Bacilli</taxon>
        <taxon>Bacillales</taxon>
        <taxon>Bacillaceae</taxon>
        <taxon>Niallia</taxon>
    </lineage>
</organism>
<comment type="caution">
    <text evidence="1">The sequence shown here is derived from an EMBL/GenBank/DDBJ whole genome shotgun (WGS) entry which is preliminary data.</text>
</comment>